<dbReference type="InterPro" id="IPR018247">
    <property type="entry name" value="EF_Hand_1_Ca_BS"/>
</dbReference>
<gene>
    <name evidence="5" type="ORF">PMEA_00026912</name>
</gene>
<evidence type="ECO:0000256" key="2">
    <source>
        <dbReference type="ARBA" id="ARBA00022837"/>
    </source>
</evidence>
<feature type="region of interest" description="Disordered" evidence="3">
    <location>
        <begin position="339"/>
        <end position="358"/>
    </location>
</feature>
<feature type="domain" description="EF-hand" evidence="4">
    <location>
        <begin position="97"/>
        <end position="132"/>
    </location>
</feature>
<accession>A0AAU9XQR5</accession>
<dbReference type="InterPro" id="IPR011992">
    <property type="entry name" value="EF-hand-dom_pair"/>
</dbReference>
<keyword evidence="2" id="KW-0106">Calcium</keyword>
<dbReference type="Gene3D" id="1.10.238.10">
    <property type="entry name" value="EF-hand"/>
    <property type="match status" value="1"/>
</dbReference>
<organism evidence="5 6">
    <name type="scientific">Pocillopora meandrina</name>
    <dbReference type="NCBI Taxonomy" id="46732"/>
    <lineage>
        <taxon>Eukaryota</taxon>
        <taxon>Metazoa</taxon>
        <taxon>Cnidaria</taxon>
        <taxon>Anthozoa</taxon>
        <taxon>Hexacorallia</taxon>
        <taxon>Scleractinia</taxon>
        <taxon>Astrocoeniina</taxon>
        <taxon>Pocilloporidae</taxon>
        <taxon>Pocillopora</taxon>
    </lineage>
</organism>
<dbReference type="GO" id="GO:0043226">
    <property type="term" value="C:organelle"/>
    <property type="evidence" value="ECO:0007669"/>
    <property type="project" value="UniProtKB-ARBA"/>
</dbReference>
<name>A0AAU9XQR5_9CNID</name>
<dbReference type="SUPFAM" id="SSF47473">
    <property type="entry name" value="EF-hand"/>
    <property type="match status" value="1"/>
</dbReference>
<dbReference type="GO" id="GO:0005509">
    <property type="term" value="F:calcium ion binding"/>
    <property type="evidence" value="ECO:0007669"/>
    <property type="project" value="InterPro"/>
</dbReference>
<sequence>MQRIRRNAFTLDKREEATAMPEPPPQFSHETVTFGMVSSSAEDFPHELSGGDTPCPSLTEQQITAFREVFDLFDSNGGGTIDAEELDLAMRSVEIYLSQEDLLEVLSAMDKDGNGEIDFHEFLNLMTNTERFLEGFTTVDEKRKREHLLFEALTQFMKRSALHSISEIVGRNLSVHLSTNTGATQTIIKNVKPLNRRFYHTKYKRIQAPHVVGHYAAGARLIGLTENQLRRRMESLKARHAAGDNKSPYAEPLHIVFGTVARKKCPQRRAKTNTITETDGLPEISLTKGKIRLKFGRPRMPPPSSSYPNILEKSPVLPNASIIQQTMSPAAQLLMRGRQTYHQGKRKQRKPPLKKNGWVSQRFKPFPLELPSIFAEREKKTGKPEQHPSLTFDDLNKIRDKATRDVHFQRLRETKSKDSEDHWKSLAPEQINSDVLRDYFRLAFNTYTPYATVHAV</sequence>
<comment type="caution">
    <text evidence="5">The sequence shown here is derived from an EMBL/GenBank/DDBJ whole genome shotgun (WGS) entry which is preliminary data.</text>
</comment>
<keyword evidence="6" id="KW-1185">Reference proteome</keyword>
<evidence type="ECO:0000313" key="5">
    <source>
        <dbReference type="EMBL" id="CAH3153002.1"/>
    </source>
</evidence>
<dbReference type="PROSITE" id="PS50222">
    <property type="entry name" value="EF_HAND_2"/>
    <property type="match status" value="2"/>
</dbReference>
<dbReference type="AlphaFoldDB" id="A0AAU9XQR5"/>
<dbReference type="PANTHER" id="PTHR47500">
    <property type="entry name" value="EF-HAND CALCIUM-BINDING DOMAIN-CONTAINING PROTEIN"/>
    <property type="match status" value="1"/>
</dbReference>
<dbReference type="Proteomes" id="UP001159428">
    <property type="component" value="Unassembled WGS sequence"/>
</dbReference>
<dbReference type="PROSITE" id="PS00018">
    <property type="entry name" value="EF_HAND_1"/>
    <property type="match status" value="2"/>
</dbReference>
<dbReference type="CDD" id="cd00051">
    <property type="entry name" value="EFh"/>
    <property type="match status" value="1"/>
</dbReference>
<dbReference type="FunFam" id="1.10.238.10:FF:000178">
    <property type="entry name" value="Calmodulin-2 A"/>
    <property type="match status" value="1"/>
</dbReference>
<dbReference type="Pfam" id="PF13499">
    <property type="entry name" value="EF-hand_7"/>
    <property type="match status" value="1"/>
</dbReference>
<dbReference type="EMBL" id="CALNXJ010000052">
    <property type="protein sequence ID" value="CAH3153002.1"/>
    <property type="molecule type" value="Genomic_DNA"/>
</dbReference>
<protein>
    <recommendedName>
        <fullName evidence="4">EF-hand domain-containing protein</fullName>
    </recommendedName>
</protein>
<evidence type="ECO:0000256" key="1">
    <source>
        <dbReference type="ARBA" id="ARBA00022737"/>
    </source>
</evidence>
<dbReference type="SMART" id="SM00054">
    <property type="entry name" value="EFh"/>
    <property type="match status" value="2"/>
</dbReference>
<proteinExistence type="predicted"/>
<reference evidence="5 6" key="1">
    <citation type="submission" date="2022-05" db="EMBL/GenBank/DDBJ databases">
        <authorList>
            <consortium name="Genoscope - CEA"/>
            <person name="William W."/>
        </authorList>
    </citation>
    <scope>NUCLEOTIDE SEQUENCE [LARGE SCALE GENOMIC DNA]</scope>
</reference>
<dbReference type="PANTHER" id="PTHR47500:SF3">
    <property type="entry name" value="EF-HAND DOMAIN-CONTAINING PROTEIN"/>
    <property type="match status" value="1"/>
</dbReference>
<keyword evidence="1" id="KW-0677">Repeat</keyword>
<feature type="compositionally biased region" description="Basic residues" evidence="3">
    <location>
        <begin position="343"/>
        <end position="353"/>
    </location>
</feature>
<evidence type="ECO:0000259" key="4">
    <source>
        <dbReference type="PROSITE" id="PS50222"/>
    </source>
</evidence>
<dbReference type="InterPro" id="IPR043520">
    <property type="entry name" value="SPT21"/>
</dbReference>
<feature type="domain" description="EF-hand" evidence="4">
    <location>
        <begin position="61"/>
        <end position="96"/>
    </location>
</feature>
<evidence type="ECO:0000256" key="3">
    <source>
        <dbReference type="SAM" id="MobiDB-lite"/>
    </source>
</evidence>
<dbReference type="InterPro" id="IPR002048">
    <property type="entry name" value="EF_hand_dom"/>
</dbReference>
<feature type="region of interest" description="Disordered" evidence="3">
    <location>
        <begin position="1"/>
        <end position="28"/>
    </location>
</feature>
<evidence type="ECO:0000313" key="6">
    <source>
        <dbReference type="Proteomes" id="UP001159428"/>
    </source>
</evidence>